<feature type="compositionally biased region" description="Pro residues" evidence="1">
    <location>
        <begin position="102"/>
        <end position="112"/>
    </location>
</feature>
<feature type="compositionally biased region" description="Polar residues" evidence="1">
    <location>
        <begin position="1"/>
        <end position="10"/>
    </location>
</feature>
<dbReference type="Proteomes" id="UP000250140">
    <property type="component" value="Unassembled WGS sequence"/>
</dbReference>
<feature type="compositionally biased region" description="Low complexity" evidence="1">
    <location>
        <begin position="28"/>
        <end position="55"/>
    </location>
</feature>
<protein>
    <submittedName>
        <fullName evidence="2">Uncharacterized protein</fullName>
    </submittedName>
</protein>
<feature type="compositionally biased region" description="Low complexity" evidence="1">
    <location>
        <begin position="90"/>
        <end position="101"/>
    </location>
</feature>
<accession>A0A8E2JMD3</accession>
<gene>
    <name evidence="2" type="ORF">AOQ84DRAFT_229028</name>
</gene>
<keyword evidence="3" id="KW-1185">Reference proteome</keyword>
<organism evidence="2 3">
    <name type="scientific">Glonium stellatum</name>
    <dbReference type="NCBI Taxonomy" id="574774"/>
    <lineage>
        <taxon>Eukaryota</taxon>
        <taxon>Fungi</taxon>
        <taxon>Dikarya</taxon>
        <taxon>Ascomycota</taxon>
        <taxon>Pezizomycotina</taxon>
        <taxon>Dothideomycetes</taxon>
        <taxon>Pleosporomycetidae</taxon>
        <taxon>Gloniales</taxon>
        <taxon>Gloniaceae</taxon>
        <taxon>Glonium</taxon>
    </lineage>
</organism>
<evidence type="ECO:0000256" key="1">
    <source>
        <dbReference type="SAM" id="MobiDB-lite"/>
    </source>
</evidence>
<evidence type="ECO:0000313" key="2">
    <source>
        <dbReference type="EMBL" id="OCL02448.1"/>
    </source>
</evidence>
<sequence>MSWMSYTLFPSSAADCWRKGPPKQHQPASTSQHQPAATTTTPPPASTDNNNTTTTNHHRQQHQSPPPASTSQHQPAPTTADHHRPPPTTPQTKTPRPWSPTTRPPASAPNPPASSINALPLVCHTTPPAHAVTPVFNINMLSQSPLALLSSRTESNPSPIPPLANSLPQPLRRHARIRALHLPSCTLSASRCIYLHYINTPDNACPLDCRVPNHATARIHPDTAINS</sequence>
<reference evidence="2 3" key="1">
    <citation type="journal article" date="2016" name="Nat. Commun.">
        <title>Ectomycorrhizal ecology is imprinted in the genome of the dominant symbiotic fungus Cenococcum geophilum.</title>
        <authorList>
            <consortium name="DOE Joint Genome Institute"/>
            <person name="Peter M."/>
            <person name="Kohler A."/>
            <person name="Ohm R.A."/>
            <person name="Kuo A."/>
            <person name="Krutzmann J."/>
            <person name="Morin E."/>
            <person name="Arend M."/>
            <person name="Barry K.W."/>
            <person name="Binder M."/>
            <person name="Choi C."/>
            <person name="Clum A."/>
            <person name="Copeland A."/>
            <person name="Grisel N."/>
            <person name="Haridas S."/>
            <person name="Kipfer T."/>
            <person name="LaButti K."/>
            <person name="Lindquist E."/>
            <person name="Lipzen A."/>
            <person name="Maire R."/>
            <person name="Meier B."/>
            <person name="Mihaltcheva S."/>
            <person name="Molinier V."/>
            <person name="Murat C."/>
            <person name="Poggeler S."/>
            <person name="Quandt C.A."/>
            <person name="Sperisen C."/>
            <person name="Tritt A."/>
            <person name="Tisserant E."/>
            <person name="Crous P.W."/>
            <person name="Henrissat B."/>
            <person name="Nehls U."/>
            <person name="Egli S."/>
            <person name="Spatafora J.W."/>
            <person name="Grigoriev I.V."/>
            <person name="Martin F.M."/>
        </authorList>
    </citation>
    <scope>NUCLEOTIDE SEQUENCE [LARGE SCALE GENOMIC DNA]</scope>
    <source>
        <strain evidence="2 3">CBS 207.34</strain>
    </source>
</reference>
<proteinExistence type="predicted"/>
<name>A0A8E2JMD3_9PEZI</name>
<dbReference type="AlphaFoldDB" id="A0A8E2JMD3"/>
<feature type="region of interest" description="Disordered" evidence="1">
    <location>
        <begin position="1"/>
        <end position="113"/>
    </location>
</feature>
<dbReference type="EMBL" id="KV750955">
    <property type="protein sequence ID" value="OCL02448.1"/>
    <property type="molecule type" value="Genomic_DNA"/>
</dbReference>
<evidence type="ECO:0000313" key="3">
    <source>
        <dbReference type="Proteomes" id="UP000250140"/>
    </source>
</evidence>